<gene>
    <name evidence="2" type="ORF">A7C99_6979</name>
</gene>
<comment type="caution">
    <text evidence="2">The sequence shown here is derived from an EMBL/GenBank/DDBJ whole genome shotgun (WGS) entry which is preliminary data.</text>
</comment>
<reference evidence="2 3" key="1">
    <citation type="submission" date="2016-05" db="EMBL/GenBank/DDBJ databases">
        <title>Genome sequencing of Trichophyton rubrum CMCC(F)T1i isolated from hair.</title>
        <authorList>
            <person name="Zhan P."/>
            <person name="Tao Y."/>
            <person name="Liu W."/>
        </authorList>
    </citation>
    <scope>NUCLEOTIDE SEQUENCE [LARGE SCALE GENOMIC DNA]</scope>
    <source>
        <strain evidence="3">CMCC(F)T1i</strain>
    </source>
</reference>
<dbReference type="EMBL" id="LHPM01000019">
    <property type="protein sequence ID" value="OAL62396.1"/>
    <property type="molecule type" value="Genomic_DNA"/>
</dbReference>
<feature type="signal peptide" evidence="1">
    <location>
        <begin position="1"/>
        <end position="18"/>
    </location>
</feature>
<protein>
    <submittedName>
        <fullName evidence="2">Uncharacterized protein</fullName>
    </submittedName>
</protein>
<evidence type="ECO:0000313" key="2">
    <source>
        <dbReference type="EMBL" id="OAL62396.1"/>
    </source>
</evidence>
<name>A0A178ERF9_TRIRU</name>
<evidence type="ECO:0000313" key="3">
    <source>
        <dbReference type="Proteomes" id="UP000243015"/>
    </source>
</evidence>
<feature type="chain" id="PRO_5008085643" evidence="1">
    <location>
        <begin position="19"/>
        <end position="224"/>
    </location>
</feature>
<dbReference type="VEuPathDB" id="FungiDB:TERG_03622"/>
<dbReference type="VEuPathDB" id="FungiDB:TERG_03623"/>
<dbReference type="AlphaFoldDB" id="A0A178ERF9"/>
<dbReference type="Proteomes" id="UP000243015">
    <property type="component" value="Unassembled WGS sequence"/>
</dbReference>
<keyword evidence="1" id="KW-0732">Signal</keyword>
<proteinExistence type="predicted"/>
<accession>A0A178ERF9</accession>
<sequence>MVLLSALLALSSALTVLSVPGDHLGVIVNNRCNGDTREALIDSDCYPYEDTTGVNATIAIKCNFYATHNCTEVEIFDGCTILEDLTTKGDRFFKPRRELRAPIVQIQALQKMRFFLASLLLAAAAIVSADSGDKIGSIHTDQMCTSKGVDLIDNKCTPYPQGSINLTADAAICFAFPDEDCNEPTITPDSVKFEKGCELTEKLAGGKGFLTCYGESRKPGKGDK</sequence>
<evidence type="ECO:0000256" key="1">
    <source>
        <dbReference type="SAM" id="SignalP"/>
    </source>
</evidence>
<organism evidence="2 3">
    <name type="scientific">Trichophyton rubrum</name>
    <name type="common">Athlete's foot fungus</name>
    <name type="synonym">Epidermophyton rubrum</name>
    <dbReference type="NCBI Taxonomy" id="5551"/>
    <lineage>
        <taxon>Eukaryota</taxon>
        <taxon>Fungi</taxon>
        <taxon>Dikarya</taxon>
        <taxon>Ascomycota</taxon>
        <taxon>Pezizomycotina</taxon>
        <taxon>Eurotiomycetes</taxon>
        <taxon>Eurotiomycetidae</taxon>
        <taxon>Onygenales</taxon>
        <taxon>Arthrodermataceae</taxon>
        <taxon>Trichophyton</taxon>
    </lineage>
</organism>